<dbReference type="InterPro" id="IPR033140">
    <property type="entry name" value="Lipase_GDXG_put_SER_AS"/>
</dbReference>
<evidence type="ECO:0000313" key="6">
    <source>
        <dbReference type="Proteomes" id="UP000233781"/>
    </source>
</evidence>
<sequence>MRSYRGMPPLTTLLTLAVDRLGTPVERLDLDGIQQVRTKVLPTGRLAQLVTGPVDPAVGITFGTAPARDEHEIPLRIYRPRALRDARTDVPVIMWFHGGGWVWGNVVDYDPICTYLAAEVGAVVVSVDYRMAPEHRAPTAAHDCVDATTWVAASGDVLRADMSRMAVAGDSAGGNLAAVVAQVMRDAGMANLRHQALVYPATDLTMASPSLAEHADAPILSRRSVDAFRDHYLPAGEDPRDPLVSPLFGDLHGLPPALVQTADLDPIRDDGVRYAAALEEAGVPVRLTNYLGVPHGFASFPGATAIGRQHRLELVTELSRALRPSGAQ</sequence>
<dbReference type="InterPro" id="IPR029058">
    <property type="entry name" value="AB_hydrolase_fold"/>
</dbReference>
<keyword evidence="6" id="KW-1185">Reference proteome</keyword>
<dbReference type="EMBL" id="PJNE01000001">
    <property type="protein sequence ID" value="PKW25331.1"/>
    <property type="molecule type" value="Genomic_DNA"/>
</dbReference>
<dbReference type="SUPFAM" id="SSF53474">
    <property type="entry name" value="alpha/beta-Hydrolases"/>
    <property type="match status" value="1"/>
</dbReference>
<proteinExistence type="inferred from homology"/>
<dbReference type="InterPro" id="IPR013094">
    <property type="entry name" value="AB_hydrolase_3"/>
</dbReference>
<keyword evidence="2" id="KW-0378">Hydrolase</keyword>
<reference evidence="5 6" key="1">
    <citation type="submission" date="2017-12" db="EMBL/GenBank/DDBJ databases">
        <title>Sequencing the genomes of 1000 Actinobacteria strains.</title>
        <authorList>
            <person name="Klenk H.-P."/>
        </authorList>
    </citation>
    <scope>NUCLEOTIDE SEQUENCE [LARGE SCALE GENOMIC DNA]</scope>
    <source>
        <strain evidence="5 6">DSM 12806</strain>
    </source>
</reference>
<evidence type="ECO:0000256" key="1">
    <source>
        <dbReference type="ARBA" id="ARBA00010515"/>
    </source>
</evidence>
<comment type="similarity">
    <text evidence="1">Belongs to the 'GDXG' lipolytic enzyme family.</text>
</comment>
<dbReference type="GO" id="GO:0016787">
    <property type="term" value="F:hydrolase activity"/>
    <property type="evidence" value="ECO:0007669"/>
    <property type="project" value="UniProtKB-KW"/>
</dbReference>
<accession>A0A2N3YER8</accession>
<dbReference type="PANTHER" id="PTHR48081">
    <property type="entry name" value="AB HYDROLASE SUPERFAMILY PROTEIN C4A8.06C"/>
    <property type="match status" value="1"/>
</dbReference>
<evidence type="ECO:0000256" key="3">
    <source>
        <dbReference type="PROSITE-ProRule" id="PRU10038"/>
    </source>
</evidence>
<gene>
    <name evidence="5" type="ORF">ATL31_0119</name>
</gene>
<evidence type="ECO:0000256" key="2">
    <source>
        <dbReference type="ARBA" id="ARBA00022801"/>
    </source>
</evidence>
<dbReference type="AlphaFoldDB" id="A0A2N3YER8"/>
<dbReference type="Pfam" id="PF07859">
    <property type="entry name" value="Abhydrolase_3"/>
    <property type="match status" value="1"/>
</dbReference>
<dbReference type="Gene3D" id="3.40.50.1820">
    <property type="entry name" value="alpha/beta hydrolase"/>
    <property type="match status" value="1"/>
</dbReference>
<organism evidence="5 6">
    <name type="scientific">Phycicoccus duodecadis</name>
    <dbReference type="NCBI Taxonomy" id="173053"/>
    <lineage>
        <taxon>Bacteria</taxon>
        <taxon>Bacillati</taxon>
        <taxon>Actinomycetota</taxon>
        <taxon>Actinomycetes</taxon>
        <taxon>Micrococcales</taxon>
        <taxon>Intrasporangiaceae</taxon>
        <taxon>Phycicoccus</taxon>
    </lineage>
</organism>
<dbReference type="RefSeq" id="WP_101394063.1">
    <property type="nucleotide sequence ID" value="NZ_PJNE01000001.1"/>
</dbReference>
<name>A0A2N3YER8_9MICO</name>
<dbReference type="OrthoDB" id="9803828at2"/>
<dbReference type="InterPro" id="IPR050300">
    <property type="entry name" value="GDXG_lipolytic_enzyme"/>
</dbReference>
<protein>
    <submittedName>
        <fullName evidence="5">Acetyl esterase</fullName>
    </submittedName>
</protein>
<dbReference type="PROSITE" id="PS01174">
    <property type="entry name" value="LIPASE_GDXG_SER"/>
    <property type="match status" value="1"/>
</dbReference>
<feature type="domain" description="Alpha/beta hydrolase fold-3" evidence="4">
    <location>
        <begin position="93"/>
        <end position="298"/>
    </location>
</feature>
<evidence type="ECO:0000259" key="4">
    <source>
        <dbReference type="Pfam" id="PF07859"/>
    </source>
</evidence>
<evidence type="ECO:0000313" key="5">
    <source>
        <dbReference type="EMBL" id="PKW25331.1"/>
    </source>
</evidence>
<dbReference type="PANTHER" id="PTHR48081:SF8">
    <property type="entry name" value="ALPHA_BETA HYDROLASE FOLD-3 DOMAIN-CONTAINING PROTEIN-RELATED"/>
    <property type="match status" value="1"/>
</dbReference>
<feature type="active site" evidence="3">
    <location>
        <position position="171"/>
    </location>
</feature>
<comment type="caution">
    <text evidence="5">The sequence shown here is derived from an EMBL/GenBank/DDBJ whole genome shotgun (WGS) entry which is preliminary data.</text>
</comment>
<dbReference type="Proteomes" id="UP000233781">
    <property type="component" value="Unassembled WGS sequence"/>
</dbReference>